<dbReference type="RefSeq" id="WP_283404390.1">
    <property type="nucleotide sequence ID" value="NZ_BAAAEA010000001.1"/>
</dbReference>
<dbReference type="EMBL" id="FXTT01000001">
    <property type="protein sequence ID" value="SMP07924.1"/>
    <property type="molecule type" value="Genomic_DNA"/>
</dbReference>
<proteinExistence type="predicted"/>
<dbReference type="SUPFAM" id="SSF48452">
    <property type="entry name" value="TPR-like"/>
    <property type="match status" value="1"/>
</dbReference>
<dbReference type="InterPro" id="IPR011990">
    <property type="entry name" value="TPR-like_helical_dom_sf"/>
</dbReference>
<comment type="caution">
    <text evidence="2">The sequence shown here is derived from an EMBL/GenBank/DDBJ whole genome shotgun (WGS) entry which is preliminary data.</text>
</comment>
<evidence type="ECO:0000313" key="2">
    <source>
        <dbReference type="EMBL" id="SMP07924.1"/>
    </source>
</evidence>
<dbReference type="PANTHER" id="PTHR12788:SF10">
    <property type="entry name" value="PROTEIN-TYROSINE SULFOTRANSFERASE"/>
    <property type="match status" value="1"/>
</dbReference>
<dbReference type="SMART" id="SM00028">
    <property type="entry name" value="TPR"/>
    <property type="match status" value="5"/>
</dbReference>
<evidence type="ECO:0000256" key="1">
    <source>
        <dbReference type="ARBA" id="ARBA00022679"/>
    </source>
</evidence>
<name>A0ABY1NFK8_9HYPH</name>
<protein>
    <submittedName>
        <fullName evidence="2">Tetratricopeptide repeat-containing protein</fullName>
    </submittedName>
</protein>
<dbReference type="PANTHER" id="PTHR12788">
    <property type="entry name" value="PROTEIN-TYROSINE SULFOTRANSFERASE 2"/>
    <property type="match status" value="1"/>
</dbReference>
<keyword evidence="1" id="KW-0808">Transferase</keyword>
<organism evidence="2 3">
    <name type="scientific">Roseibium denhamense</name>
    <dbReference type="NCBI Taxonomy" id="76305"/>
    <lineage>
        <taxon>Bacteria</taxon>
        <taxon>Pseudomonadati</taxon>
        <taxon>Pseudomonadota</taxon>
        <taxon>Alphaproteobacteria</taxon>
        <taxon>Hyphomicrobiales</taxon>
        <taxon>Stappiaceae</taxon>
        <taxon>Roseibium</taxon>
    </lineage>
</organism>
<dbReference type="InterPro" id="IPR019734">
    <property type="entry name" value="TPR_rpt"/>
</dbReference>
<dbReference type="InterPro" id="IPR027417">
    <property type="entry name" value="P-loop_NTPase"/>
</dbReference>
<reference evidence="2 3" key="1">
    <citation type="submission" date="2017-05" db="EMBL/GenBank/DDBJ databases">
        <authorList>
            <person name="Varghese N."/>
            <person name="Submissions S."/>
        </authorList>
    </citation>
    <scope>NUCLEOTIDE SEQUENCE [LARGE SCALE GENOMIC DNA]</scope>
    <source>
        <strain evidence="2 3">DSM 15949</strain>
    </source>
</reference>
<dbReference type="InterPro" id="IPR026634">
    <property type="entry name" value="TPST-like"/>
</dbReference>
<gene>
    <name evidence="2" type="ORF">SAMN06265374_0913</name>
</gene>
<dbReference type="Gene3D" id="3.40.50.300">
    <property type="entry name" value="P-loop containing nucleotide triphosphate hydrolases"/>
    <property type="match status" value="1"/>
</dbReference>
<dbReference type="Proteomes" id="UP001157914">
    <property type="component" value="Unassembled WGS sequence"/>
</dbReference>
<dbReference type="Pfam" id="PF13469">
    <property type="entry name" value="Sulfotransfer_3"/>
    <property type="match status" value="1"/>
</dbReference>
<sequence>MKLTIENAHQLLEEAKYDEAKEVFLDLHEANPSDARVNYGLGVVYDHENEIPLAVKHLQAAALVATKKGIVFTKLADALRKDNDLESALEAARKGAALDKKSSMAQIVLGECYDSLLRPVMARTCFENAVKLAPNLADGYIRLARHLATFGKFDDARAILSKAKEIDTTSADILILQFDLDNHENIKGILEKSKKIISKYSSETSNETAGILAFRIAKFHEKLKETDKAFEFYDQNRKLLYKDYEIERRKRQLTAYKQVFTKDFFSSREEASLGSDKPVFVFGMPRSGTTLAEQIIAQHKFANGVGECTYFTQLQKQLFKGSTYSSNIFNEISKFRAKDFKKIGNTYVKTITRDDKKSRRIVDKMPHNFEMLWMIALLFPNAHFIHMKRNPGDNCSSIYTTSLNSAHSYNIDQRTLGKYYRLYEELMDHWKEILPVTIYEQSYEDLVSDQEAESRKLIDHLGLDWDPACLEFYKSSNQVFTASQSQVRQPIYTSSRGRWKKYEPHIQPLLEELGMV</sequence>
<dbReference type="Pfam" id="PF13432">
    <property type="entry name" value="TPR_16"/>
    <property type="match status" value="2"/>
</dbReference>
<accession>A0ABY1NFK8</accession>
<dbReference type="SUPFAM" id="SSF52540">
    <property type="entry name" value="P-loop containing nucleoside triphosphate hydrolases"/>
    <property type="match status" value="1"/>
</dbReference>
<keyword evidence="3" id="KW-1185">Reference proteome</keyword>
<dbReference type="Gene3D" id="1.25.40.10">
    <property type="entry name" value="Tetratricopeptide repeat domain"/>
    <property type="match status" value="1"/>
</dbReference>
<evidence type="ECO:0000313" key="3">
    <source>
        <dbReference type="Proteomes" id="UP001157914"/>
    </source>
</evidence>